<dbReference type="PANTHER" id="PTHR22911">
    <property type="entry name" value="ACYL-MALONYL CONDENSING ENZYME-RELATED"/>
    <property type="match status" value="1"/>
</dbReference>
<accession>A0A916ZVE3</accession>
<dbReference type="GO" id="GO:0016020">
    <property type="term" value="C:membrane"/>
    <property type="evidence" value="ECO:0007669"/>
    <property type="project" value="UniProtKB-SubCell"/>
</dbReference>
<evidence type="ECO:0000256" key="6">
    <source>
        <dbReference type="SAM" id="Phobius"/>
    </source>
</evidence>
<evidence type="ECO:0000256" key="4">
    <source>
        <dbReference type="ARBA" id="ARBA00022989"/>
    </source>
</evidence>
<comment type="subcellular location">
    <subcellularLocation>
        <location evidence="1">Membrane</location>
        <topology evidence="1">Multi-pass membrane protein</topology>
    </subcellularLocation>
</comment>
<name>A0A916ZVE3_9RHOB</name>
<feature type="transmembrane region" description="Helical" evidence="6">
    <location>
        <begin position="99"/>
        <end position="121"/>
    </location>
</feature>
<dbReference type="PANTHER" id="PTHR22911:SF6">
    <property type="entry name" value="SOLUTE CARRIER FAMILY 35 MEMBER G1"/>
    <property type="match status" value="1"/>
</dbReference>
<evidence type="ECO:0000256" key="1">
    <source>
        <dbReference type="ARBA" id="ARBA00004141"/>
    </source>
</evidence>
<dbReference type="InterPro" id="IPR000620">
    <property type="entry name" value="EamA_dom"/>
</dbReference>
<feature type="transmembrane region" description="Helical" evidence="6">
    <location>
        <begin position="154"/>
        <end position="172"/>
    </location>
</feature>
<dbReference type="RefSeq" id="WP_188475663.1">
    <property type="nucleotide sequence ID" value="NZ_BMFJ01000001.1"/>
</dbReference>
<evidence type="ECO:0000313" key="8">
    <source>
        <dbReference type="EMBL" id="GGE15843.1"/>
    </source>
</evidence>
<dbReference type="InterPro" id="IPR037185">
    <property type="entry name" value="EmrE-like"/>
</dbReference>
<dbReference type="EMBL" id="BMFJ01000001">
    <property type="protein sequence ID" value="GGE15843.1"/>
    <property type="molecule type" value="Genomic_DNA"/>
</dbReference>
<protein>
    <submittedName>
        <fullName evidence="8">Multidrug transporter</fullName>
    </submittedName>
</protein>
<evidence type="ECO:0000256" key="3">
    <source>
        <dbReference type="ARBA" id="ARBA00022692"/>
    </source>
</evidence>
<feature type="transmembrane region" description="Helical" evidence="6">
    <location>
        <begin position="240"/>
        <end position="260"/>
    </location>
</feature>
<feature type="transmembrane region" description="Helical" evidence="6">
    <location>
        <begin position="41"/>
        <end position="62"/>
    </location>
</feature>
<feature type="transmembrane region" description="Helical" evidence="6">
    <location>
        <begin position="266"/>
        <end position="285"/>
    </location>
</feature>
<feature type="transmembrane region" description="Helical" evidence="6">
    <location>
        <begin position="184"/>
        <end position="204"/>
    </location>
</feature>
<proteinExistence type="inferred from homology"/>
<sequence length="286" mass="29580">MTVAVNAEVDNRRGALLLVLAAVAFTGEVVAVRLLDDGATSGQIVFARGFVQLLVVGAWIALRQPGLVRTSRPGLHLARGLTSLVCWLLYYRSFQALDLALATTLTFTSSLFAVALAPLILSERVGPARWLLTLLGFVGVALASGPTAVSVDPAVLLGLGAAFASAVLILMNRILARTEQTATIMFWIAVVACIGTAPVAALDWQPLDAGALILLALSGCGGTLGMMLTIEAYRVGEVSALAPFPYVRIVFAIVAGVALFGETLSLAGIAGAAIIVGCALAVRVLK</sequence>
<dbReference type="AlphaFoldDB" id="A0A916ZVE3"/>
<feature type="transmembrane region" description="Helical" evidence="6">
    <location>
        <begin position="210"/>
        <end position="228"/>
    </location>
</feature>
<feature type="domain" description="EamA" evidence="7">
    <location>
        <begin position="154"/>
        <end position="279"/>
    </location>
</feature>
<gene>
    <name evidence="8" type="ORF">GCM10011360_00800</name>
</gene>
<evidence type="ECO:0000313" key="9">
    <source>
        <dbReference type="Proteomes" id="UP000612855"/>
    </source>
</evidence>
<evidence type="ECO:0000256" key="5">
    <source>
        <dbReference type="ARBA" id="ARBA00023136"/>
    </source>
</evidence>
<keyword evidence="5 6" id="KW-0472">Membrane</keyword>
<feature type="domain" description="EamA" evidence="7">
    <location>
        <begin position="13"/>
        <end position="144"/>
    </location>
</feature>
<organism evidence="8 9">
    <name type="scientific">Primorskyibacter flagellatus</name>
    <dbReference type="NCBI Taxonomy" id="1387277"/>
    <lineage>
        <taxon>Bacteria</taxon>
        <taxon>Pseudomonadati</taxon>
        <taxon>Pseudomonadota</taxon>
        <taxon>Alphaproteobacteria</taxon>
        <taxon>Rhodobacterales</taxon>
        <taxon>Roseobacteraceae</taxon>
        <taxon>Primorskyibacter</taxon>
    </lineage>
</organism>
<evidence type="ECO:0000259" key="7">
    <source>
        <dbReference type="Pfam" id="PF00892"/>
    </source>
</evidence>
<dbReference type="Proteomes" id="UP000612855">
    <property type="component" value="Unassembled WGS sequence"/>
</dbReference>
<reference evidence="9" key="1">
    <citation type="journal article" date="2019" name="Int. J. Syst. Evol. Microbiol.">
        <title>The Global Catalogue of Microorganisms (GCM) 10K type strain sequencing project: providing services to taxonomists for standard genome sequencing and annotation.</title>
        <authorList>
            <consortium name="The Broad Institute Genomics Platform"/>
            <consortium name="The Broad Institute Genome Sequencing Center for Infectious Disease"/>
            <person name="Wu L."/>
            <person name="Ma J."/>
        </authorList>
    </citation>
    <scope>NUCLEOTIDE SEQUENCE [LARGE SCALE GENOMIC DNA]</scope>
    <source>
        <strain evidence="9">CGMCC 1.12664</strain>
    </source>
</reference>
<keyword evidence="4 6" id="KW-1133">Transmembrane helix</keyword>
<keyword evidence="3 6" id="KW-0812">Transmembrane</keyword>
<evidence type="ECO:0000256" key="2">
    <source>
        <dbReference type="ARBA" id="ARBA00009853"/>
    </source>
</evidence>
<comment type="similarity">
    <text evidence="2">Belongs to the drug/metabolite transporter (DMT) superfamily. 10 TMS drug/metabolite exporter (DME) (TC 2.A.7.3) family.</text>
</comment>
<comment type="caution">
    <text evidence="8">The sequence shown here is derived from an EMBL/GenBank/DDBJ whole genome shotgun (WGS) entry which is preliminary data.</text>
</comment>
<feature type="transmembrane region" description="Helical" evidence="6">
    <location>
        <begin position="74"/>
        <end position="93"/>
    </location>
</feature>
<keyword evidence="9" id="KW-1185">Reference proteome</keyword>
<feature type="transmembrane region" description="Helical" evidence="6">
    <location>
        <begin position="128"/>
        <end position="148"/>
    </location>
</feature>
<dbReference type="Pfam" id="PF00892">
    <property type="entry name" value="EamA"/>
    <property type="match status" value="2"/>
</dbReference>
<dbReference type="SUPFAM" id="SSF103481">
    <property type="entry name" value="Multidrug resistance efflux transporter EmrE"/>
    <property type="match status" value="2"/>
</dbReference>